<keyword evidence="1" id="KW-0732">Signal</keyword>
<proteinExistence type="predicted"/>
<dbReference type="Proteomes" id="UP000075885">
    <property type="component" value="Unassembled WGS sequence"/>
</dbReference>
<evidence type="ECO:0000313" key="2">
    <source>
        <dbReference type="EnsemblMetazoa" id="AEPI000183-PA"/>
    </source>
</evidence>
<dbReference type="VEuPathDB" id="VectorBase:AEPI000183"/>
<feature type="chain" id="PRO_5008130683" description="Secreted protein" evidence="1">
    <location>
        <begin position="20"/>
        <end position="135"/>
    </location>
</feature>
<evidence type="ECO:0000256" key="1">
    <source>
        <dbReference type="SAM" id="SignalP"/>
    </source>
</evidence>
<dbReference type="AlphaFoldDB" id="A0A182NZV2"/>
<evidence type="ECO:0000313" key="3">
    <source>
        <dbReference type="Proteomes" id="UP000075885"/>
    </source>
</evidence>
<reference evidence="2" key="2">
    <citation type="submission" date="2020-05" db="UniProtKB">
        <authorList>
            <consortium name="EnsemblMetazoa"/>
        </authorList>
    </citation>
    <scope>IDENTIFICATION</scope>
    <source>
        <strain evidence="2">Epiroticus2</strain>
    </source>
</reference>
<sequence>MFRLCRVLVGVLLPVAIIAAPTVHLQNHLPESGTADAYGGGQSVTETPQFQTRPHVVEPTWITVTVPPESYNPSRTVNPQYHAMPQYVTYMPFPPVHQQPMMGQWPSYYPSMPVMPYQYPSNHLCNQPTGSYRVT</sequence>
<name>A0A182NZV2_9DIPT</name>
<organism evidence="2 3">
    <name type="scientific">Anopheles epiroticus</name>
    <dbReference type="NCBI Taxonomy" id="199890"/>
    <lineage>
        <taxon>Eukaryota</taxon>
        <taxon>Metazoa</taxon>
        <taxon>Ecdysozoa</taxon>
        <taxon>Arthropoda</taxon>
        <taxon>Hexapoda</taxon>
        <taxon>Insecta</taxon>
        <taxon>Pterygota</taxon>
        <taxon>Neoptera</taxon>
        <taxon>Endopterygota</taxon>
        <taxon>Diptera</taxon>
        <taxon>Nematocera</taxon>
        <taxon>Culicoidea</taxon>
        <taxon>Culicidae</taxon>
        <taxon>Anophelinae</taxon>
        <taxon>Anopheles</taxon>
    </lineage>
</organism>
<feature type="signal peptide" evidence="1">
    <location>
        <begin position="1"/>
        <end position="19"/>
    </location>
</feature>
<accession>A0A182NZV2</accession>
<protein>
    <recommendedName>
        <fullName evidence="4">Secreted protein</fullName>
    </recommendedName>
</protein>
<reference evidence="3" key="1">
    <citation type="submission" date="2013-03" db="EMBL/GenBank/DDBJ databases">
        <title>The Genome Sequence of Anopheles epiroticus epiroticus2.</title>
        <authorList>
            <consortium name="The Broad Institute Genomics Platform"/>
            <person name="Neafsey D.E."/>
            <person name="Howell P."/>
            <person name="Walker B."/>
            <person name="Young S.K."/>
            <person name="Zeng Q."/>
            <person name="Gargeya S."/>
            <person name="Fitzgerald M."/>
            <person name="Haas B."/>
            <person name="Abouelleil A."/>
            <person name="Allen A.W."/>
            <person name="Alvarado L."/>
            <person name="Arachchi H.M."/>
            <person name="Berlin A.M."/>
            <person name="Chapman S.B."/>
            <person name="Gainer-Dewar J."/>
            <person name="Goldberg J."/>
            <person name="Griggs A."/>
            <person name="Gujja S."/>
            <person name="Hansen M."/>
            <person name="Howarth C."/>
            <person name="Imamovic A."/>
            <person name="Ireland A."/>
            <person name="Larimer J."/>
            <person name="McCowan C."/>
            <person name="Murphy C."/>
            <person name="Pearson M."/>
            <person name="Poon T.W."/>
            <person name="Priest M."/>
            <person name="Roberts A."/>
            <person name="Saif S."/>
            <person name="Shea T."/>
            <person name="Sisk P."/>
            <person name="Sykes S."/>
            <person name="Wortman J."/>
            <person name="Nusbaum C."/>
            <person name="Birren B."/>
        </authorList>
    </citation>
    <scope>NUCLEOTIDE SEQUENCE [LARGE SCALE GENOMIC DNA]</scope>
    <source>
        <strain evidence="3">Epiroticus2</strain>
    </source>
</reference>
<keyword evidence="3" id="KW-1185">Reference proteome</keyword>
<evidence type="ECO:0008006" key="4">
    <source>
        <dbReference type="Google" id="ProtNLM"/>
    </source>
</evidence>
<dbReference type="EnsemblMetazoa" id="AEPI000183-RA">
    <property type="protein sequence ID" value="AEPI000183-PA"/>
    <property type="gene ID" value="AEPI000183"/>
</dbReference>